<keyword evidence="2" id="KW-0732">Signal</keyword>
<comment type="caution">
    <text evidence="3">The sequence shown here is derived from an EMBL/GenBank/DDBJ whole genome shotgun (WGS) entry which is preliminary data.</text>
</comment>
<name>A0A0G0K6A1_9BACT</name>
<accession>A0A0G0K6A1</accession>
<gene>
    <name evidence="3" type="ORF">US91_C0002G0094</name>
</gene>
<evidence type="ECO:0000313" key="4">
    <source>
        <dbReference type="Proteomes" id="UP000034022"/>
    </source>
</evidence>
<reference evidence="3 4" key="1">
    <citation type="journal article" date="2015" name="Nature">
        <title>rRNA introns, odd ribosomes, and small enigmatic genomes across a large radiation of phyla.</title>
        <authorList>
            <person name="Brown C.T."/>
            <person name="Hug L.A."/>
            <person name="Thomas B.C."/>
            <person name="Sharon I."/>
            <person name="Castelle C.J."/>
            <person name="Singh A."/>
            <person name="Wilkins M.J."/>
            <person name="Williams K.H."/>
            <person name="Banfield J.F."/>
        </authorList>
    </citation>
    <scope>NUCLEOTIDE SEQUENCE [LARGE SCALE GENOMIC DNA]</scope>
</reference>
<evidence type="ECO:0000256" key="2">
    <source>
        <dbReference type="SAM" id="SignalP"/>
    </source>
</evidence>
<sequence>MKKFILLSIFLISTIILGGCSQKTTENNKDLPNEQGFRRPDFGQPERNADITGIVKSISGNEVTIIKIERQERPENTEKTKDTETDTTKTAPVLGTGTNGGRFPGAGGGMGRGMNMDTDQQAAMLERIKAMSTGDVTVTIPVGIKMLKPDTEITDKMDMVEANLSDITKDKMINVWLDESESENKNASFVLITK</sequence>
<organism evidence="3 4">
    <name type="scientific">Candidatus Falkowbacteria bacterium GW2011_GWE1_38_31</name>
    <dbReference type="NCBI Taxonomy" id="1618638"/>
    <lineage>
        <taxon>Bacteria</taxon>
        <taxon>Candidatus Falkowiibacteriota</taxon>
    </lineage>
</organism>
<protein>
    <recommendedName>
        <fullName evidence="5">Lipoprotein</fullName>
    </recommendedName>
</protein>
<dbReference type="EMBL" id="LBUU01000002">
    <property type="protein sequence ID" value="KKQ71015.1"/>
    <property type="molecule type" value="Genomic_DNA"/>
</dbReference>
<dbReference type="Proteomes" id="UP000034022">
    <property type="component" value="Unassembled WGS sequence"/>
</dbReference>
<feature type="chain" id="PRO_5002533108" description="Lipoprotein" evidence="2">
    <location>
        <begin position="19"/>
        <end position="194"/>
    </location>
</feature>
<dbReference type="PROSITE" id="PS51257">
    <property type="entry name" value="PROKAR_LIPOPROTEIN"/>
    <property type="match status" value="1"/>
</dbReference>
<evidence type="ECO:0008006" key="5">
    <source>
        <dbReference type="Google" id="ProtNLM"/>
    </source>
</evidence>
<evidence type="ECO:0000256" key="1">
    <source>
        <dbReference type="SAM" id="MobiDB-lite"/>
    </source>
</evidence>
<dbReference type="AlphaFoldDB" id="A0A0G0K6A1"/>
<evidence type="ECO:0000313" key="3">
    <source>
        <dbReference type="EMBL" id="KKQ71015.1"/>
    </source>
</evidence>
<feature type="signal peptide" evidence="2">
    <location>
        <begin position="1"/>
        <end position="18"/>
    </location>
</feature>
<feature type="compositionally biased region" description="Basic and acidic residues" evidence="1">
    <location>
        <begin position="70"/>
        <end position="87"/>
    </location>
</feature>
<feature type="region of interest" description="Disordered" evidence="1">
    <location>
        <begin position="70"/>
        <end position="109"/>
    </location>
</feature>
<proteinExistence type="predicted"/>
<feature type="region of interest" description="Disordered" evidence="1">
    <location>
        <begin position="22"/>
        <end position="48"/>
    </location>
</feature>
<feature type="compositionally biased region" description="Gly residues" evidence="1">
    <location>
        <begin position="97"/>
        <end position="109"/>
    </location>
</feature>
<feature type="compositionally biased region" description="Basic and acidic residues" evidence="1">
    <location>
        <begin position="26"/>
        <end position="41"/>
    </location>
</feature>